<name>A0A840L7I0_9BURK</name>
<gene>
    <name evidence="2" type="ORF">HNP55_001157</name>
</gene>
<feature type="transmembrane region" description="Helical" evidence="1">
    <location>
        <begin position="6"/>
        <end position="29"/>
    </location>
</feature>
<protein>
    <submittedName>
        <fullName evidence="2">Uncharacterized protein</fullName>
    </submittedName>
</protein>
<keyword evidence="1" id="KW-0812">Transmembrane</keyword>
<evidence type="ECO:0000313" key="2">
    <source>
        <dbReference type="EMBL" id="MBB4842642.1"/>
    </source>
</evidence>
<dbReference type="AlphaFoldDB" id="A0A840L7I0"/>
<feature type="transmembrane region" description="Helical" evidence="1">
    <location>
        <begin position="41"/>
        <end position="61"/>
    </location>
</feature>
<comment type="caution">
    <text evidence="2">The sequence shown here is derived from an EMBL/GenBank/DDBJ whole genome shotgun (WGS) entry which is preliminary data.</text>
</comment>
<evidence type="ECO:0000313" key="3">
    <source>
        <dbReference type="Proteomes" id="UP000562027"/>
    </source>
</evidence>
<keyword evidence="1" id="KW-1133">Transmembrane helix</keyword>
<proteinExistence type="predicted"/>
<organism evidence="2 3">
    <name type="scientific">Roseateles oligotrophus</name>
    <dbReference type="NCBI Taxonomy" id="1769250"/>
    <lineage>
        <taxon>Bacteria</taxon>
        <taxon>Pseudomonadati</taxon>
        <taxon>Pseudomonadota</taxon>
        <taxon>Betaproteobacteria</taxon>
        <taxon>Burkholderiales</taxon>
        <taxon>Sphaerotilaceae</taxon>
        <taxon>Roseateles</taxon>
    </lineage>
</organism>
<reference evidence="2 3" key="1">
    <citation type="submission" date="2020-08" db="EMBL/GenBank/DDBJ databases">
        <title>Functional genomics of gut bacteria from endangered species of beetles.</title>
        <authorList>
            <person name="Carlos-Shanley C."/>
        </authorList>
    </citation>
    <scope>NUCLEOTIDE SEQUENCE [LARGE SCALE GENOMIC DNA]</scope>
    <source>
        <strain evidence="2 3">S00239</strain>
    </source>
</reference>
<dbReference type="Proteomes" id="UP000562027">
    <property type="component" value="Unassembled WGS sequence"/>
</dbReference>
<accession>A0A840L7I0</accession>
<dbReference type="RefSeq" id="WP_184297131.1">
    <property type="nucleotide sequence ID" value="NZ_JACHLP010000002.1"/>
</dbReference>
<sequence>MSLSYVLGNLLGRALVSYLLVWLVCWLSCRCKMGEAFRRSLRWYSWLAVAALSLLGMGAAVSGGGLR</sequence>
<dbReference type="EMBL" id="JACHLP010000002">
    <property type="protein sequence ID" value="MBB4842642.1"/>
    <property type="molecule type" value="Genomic_DNA"/>
</dbReference>
<keyword evidence="3" id="KW-1185">Reference proteome</keyword>
<evidence type="ECO:0000256" key="1">
    <source>
        <dbReference type="SAM" id="Phobius"/>
    </source>
</evidence>
<keyword evidence="1" id="KW-0472">Membrane</keyword>